<sequence>MREDLEELGRFMVEAEVEGYGEEEGRRGRLVARKYPNGQSNPTYLVECVDREDGRVRGKWVLRRKPDGKLLPSAHAVDREFAFQRALRASNVPVATVHAYCEDARVVGSSFYLMEHCEGEIWKDPRLPNCSPPRRERIYHELARSLARLHSVDASRLPDVPKSTSRGGRPRASYGLRTLRRWKMQYLASCAAVREDPLKNMMFLAKYLQDRAPNLAADDREIILHGDFRLDNIICDRRTDEVRAILDWELATVGTRDQALADVAYCCLPYYLPPTVLAIQTLTKFCKESGDLVLDRPQGVPSLEEFLSTYNAHLEAGGARVDGLVESHQWRWFVCLALFRVAAILAGVGSRAKAGNASAKNASVVGSRKVVSGVIDTAIALIELGDVGEDDGLRFELLKHRARIFCKKVHAIEDVLVEHESSSERWTPHPVVEKLKVAARGTGLWNCFLSKDLVQEARKKLEAGGLVLTEENWFQLLGPGLSNRKYMEIAEIMGKYPFSIEVFNCNAPDTGNMEVLIRHGTPDQCREWLLPLLRGEIRSCFAMTEPNVASSDATNVSATVERRGGEVVVNGLKWWITGAMHPRCKICLFLGKEKRAGAGKRSSHSQHTIVLLPMSSPGLKVVKPLDVMGFEDPPYGHAEVSFRDVTVPSANIIHKPGKGFEVAQSRLGPGRLHHCARAIGIAERALEIALERARKRVVFGSPIATKGGFLNDLAQVRLGVDQARLLVEAAASILDKGEEEGANPTSLRYVRMALAQAKVVAPKVCLEAIDFAMQVHGAAGMSSKITILPQLWSHARTLRIADGPDAVHLSTISKLEIKTQRAKL</sequence>
<evidence type="ECO:0000256" key="9">
    <source>
        <dbReference type="ARBA" id="ARBA00023140"/>
    </source>
</evidence>
<protein>
    <submittedName>
        <fullName evidence="13">Acyl-CoA dehydrogenase</fullName>
    </submittedName>
</protein>
<dbReference type="SUPFAM" id="SSF56112">
    <property type="entry name" value="Protein kinase-like (PK-like)"/>
    <property type="match status" value="1"/>
</dbReference>
<proteinExistence type="inferred from homology"/>
<dbReference type="Gene3D" id="3.90.1200.10">
    <property type="match status" value="1"/>
</dbReference>
<dbReference type="CDD" id="cd05154">
    <property type="entry name" value="ACAD10_11_N-like"/>
    <property type="match status" value="1"/>
</dbReference>
<keyword evidence="14" id="KW-1185">Reference proteome</keyword>
<dbReference type="PANTHER" id="PTHR48083:SF13">
    <property type="entry name" value="ACYL-COA DEHYDROGENASE FAMILY MEMBER 11"/>
    <property type="match status" value="1"/>
</dbReference>
<dbReference type="PANTHER" id="PTHR48083">
    <property type="entry name" value="MEDIUM-CHAIN SPECIFIC ACYL-COA DEHYDROGENASE, MITOCHONDRIAL-RELATED"/>
    <property type="match status" value="1"/>
</dbReference>
<name>A0A5B8MKI5_9CHLO</name>
<keyword evidence="5" id="KW-0274">FAD</keyword>
<dbReference type="InterPro" id="IPR046373">
    <property type="entry name" value="Acyl-CoA_Oxase/DH_mid-dom_sf"/>
</dbReference>
<comment type="cofactor">
    <cofactor evidence="1">
        <name>FAD</name>
        <dbReference type="ChEBI" id="CHEBI:57692"/>
    </cofactor>
</comment>
<keyword evidence="9" id="KW-0576">Peroxisome</keyword>
<dbReference type="GO" id="GO:0033539">
    <property type="term" value="P:fatty acid beta-oxidation using acyl-CoA dehydrogenase"/>
    <property type="evidence" value="ECO:0007669"/>
    <property type="project" value="TreeGrafter"/>
</dbReference>
<dbReference type="Gene3D" id="1.20.140.10">
    <property type="entry name" value="Butyryl-CoA Dehydrogenase, subunit A, domain 3"/>
    <property type="match status" value="1"/>
</dbReference>
<dbReference type="STRING" id="1764295.A0A5B8MKI5"/>
<keyword evidence="7" id="KW-0560">Oxidoreductase</keyword>
<keyword evidence="8" id="KW-0443">Lipid metabolism</keyword>
<dbReference type="InterPro" id="IPR009075">
    <property type="entry name" value="AcylCo_DH/oxidase_C"/>
</dbReference>
<comment type="subcellular location">
    <subcellularLocation>
        <location evidence="2">Peroxisome</location>
    </subcellularLocation>
</comment>
<evidence type="ECO:0000259" key="12">
    <source>
        <dbReference type="Pfam" id="PF02770"/>
    </source>
</evidence>
<evidence type="ECO:0000259" key="11">
    <source>
        <dbReference type="Pfam" id="PF01636"/>
    </source>
</evidence>
<dbReference type="GO" id="GO:0005777">
    <property type="term" value="C:peroxisome"/>
    <property type="evidence" value="ECO:0007669"/>
    <property type="project" value="UniProtKB-SubCell"/>
</dbReference>
<comment type="similarity">
    <text evidence="3">Belongs to the acyl-CoA dehydrogenase family.</text>
</comment>
<dbReference type="EMBL" id="CP031037">
    <property type="protein sequence ID" value="QDZ20986.1"/>
    <property type="molecule type" value="Genomic_DNA"/>
</dbReference>
<reference evidence="13 14" key="1">
    <citation type="submission" date="2018-07" db="EMBL/GenBank/DDBJ databases">
        <title>The complete nuclear genome of the prasinophyte Chloropicon primus (CCMP1205).</title>
        <authorList>
            <person name="Pombert J.-F."/>
            <person name="Otis C."/>
            <person name="Turmel M."/>
            <person name="Lemieux C."/>
        </authorList>
    </citation>
    <scope>NUCLEOTIDE SEQUENCE [LARGE SCALE GENOMIC DNA]</scope>
    <source>
        <strain evidence="13 14">CCMP1205</strain>
    </source>
</reference>
<dbReference type="OrthoDB" id="434771at2759"/>
<dbReference type="SUPFAM" id="SSF47203">
    <property type="entry name" value="Acyl-CoA dehydrogenase C-terminal domain-like"/>
    <property type="match status" value="1"/>
</dbReference>
<evidence type="ECO:0000256" key="5">
    <source>
        <dbReference type="ARBA" id="ARBA00022827"/>
    </source>
</evidence>
<dbReference type="InterPro" id="IPR036250">
    <property type="entry name" value="AcylCo_DH-like_C"/>
</dbReference>
<accession>A0A5B8MKI5</accession>
<evidence type="ECO:0000256" key="6">
    <source>
        <dbReference type="ARBA" id="ARBA00022832"/>
    </source>
</evidence>
<dbReference type="Pfam" id="PF02770">
    <property type="entry name" value="Acyl-CoA_dh_M"/>
    <property type="match status" value="1"/>
</dbReference>
<dbReference type="SUPFAM" id="SSF56645">
    <property type="entry name" value="Acyl-CoA dehydrogenase NM domain-like"/>
    <property type="match status" value="1"/>
</dbReference>
<dbReference type="InterPro" id="IPR041726">
    <property type="entry name" value="ACAD10_11_N"/>
</dbReference>
<gene>
    <name evidence="13" type="ORF">A3770_04p35040</name>
</gene>
<evidence type="ECO:0000313" key="14">
    <source>
        <dbReference type="Proteomes" id="UP000316726"/>
    </source>
</evidence>
<dbReference type="Proteomes" id="UP000316726">
    <property type="component" value="Chromosome 4"/>
</dbReference>
<dbReference type="Gene3D" id="2.40.110.10">
    <property type="entry name" value="Butyryl-CoA Dehydrogenase, subunit A, domain 2"/>
    <property type="match status" value="1"/>
</dbReference>
<feature type="domain" description="Acyl-CoA dehydrogenase/oxidase C-terminal" evidence="10">
    <location>
        <begin position="657"/>
        <end position="814"/>
    </location>
</feature>
<dbReference type="InterPro" id="IPR006091">
    <property type="entry name" value="Acyl-CoA_Oxase/DH_mid-dom"/>
</dbReference>
<dbReference type="Pfam" id="PF00441">
    <property type="entry name" value="Acyl-CoA_dh_1"/>
    <property type="match status" value="1"/>
</dbReference>
<feature type="domain" description="Aminoglycoside phosphotransferase" evidence="11">
    <location>
        <begin position="33"/>
        <end position="267"/>
    </location>
</feature>
<dbReference type="InterPro" id="IPR050741">
    <property type="entry name" value="Acyl-CoA_dehydrogenase"/>
</dbReference>
<evidence type="ECO:0000256" key="1">
    <source>
        <dbReference type="ARBA" id="ARBA00001974"/>
    </source>
</evidence>
<dbReference type="Pfam" id="PF01636">
    <property type="entry name" value="APH"/>
    <property type="match status" value="1"/>
</dbReference>
<evidence type="ECO:0000313" key="13">
    <source>
        <dbReference type="EMBL" id="QDZ20986.1"/>
    </source>
</evidence>
<evidence type="ECO:0000256" key="4">
    <source>
        <dbReference type="ARBA" id="ARBA00022630"/>
    </source>
</evidence>
<dbReference type="AlphaFoldDB" id="A0A5B8MKI5"/>
<evidence type="ECO:0000256" key="2">
    <source>
        <dbReference type="ARBA" id="ARBA00004275"/>
    </source>
</evidence>
<evidence type="ECO:0000256" key="8">
    <source>
        <dbReference type="ARBA" id="ARBA00023098"/>
    </source>
</evidence>
<dbReference type="InterPro" id="IPR037069">
    <property type="entry name" value="AcylCoA_DH/ox_N_sf"/>
</dbReference>
<dbReference type="Gene3D" id="1.10.540.10">
    <property type="entry name" value="Acyl-CoA dehydrogenase/oxidase, N-terminal domain"/>
    <property type="match status" value="1"/>
</dbReference>
<dbReference type="GO" id="GO:0050660">
    <property type="term" value="F:flavin adenine dinucleotide binding"/>
    <property type="evidence" value="ECO:0007669"/>
    <property type="project" value="InterPro"/>
</dbReference>
<keyword evidence="4" id="KW-0285">Flavoprotein</keyword>
<keyword evidence="6" id="KW-0276">Fatty acid metabolism</keyword>
<dbReference type="InterPro" id="IPR011009">
    <property type="entry name" value="Kinase-like_dom_sf"/>
</dbReference>
<dbReference type="Gene3D" id="3.30.200.20">
    <property type="entry name" value="Phosphorylase Kinase, domain 1"/>
    <property type="match status" value="1"/>
</dbReference>
<dbReference type="GO" id="GO:0003995">
    <property type="term" value="F:acyl-CoA dehydrogenase activity"/>
    <property type="evidence" value="ECO:0007669"/>
    <property type="project" value="TreeGrafter"/>
</dbReference>
<evidence type="ECO:0000256" key="7">
    <source>
        <dbReference type="ARBA" id="ARBA00023002"/>
    </source>
</evidence>
<dbReference type="InterPro" id="IPR009100">
    <property type="entry name" value="AcylCoA_DH/oxidase_NM_dom_sf"/>
</dbReference>
<dbReference type="InterPro" id="IPR002575">
    <property type="entry name" value="Aminoglycoside_PTrfase"/>
</dbReference>
<feature type="domain" description="Acyl-CoA oxidase/dehydrogenase middle" evidence="12">
    <location>
        <begin position="540"/>
        <end position="645"/>
    </location>
</feature>
<evidence type="ECO:0000256" key="3">
    <source>
        <dbReference type="ARBA" id="ARBA00009347"/>
    </source>
</evidence>
<organism evidence="13 14">
    <name type="scientific">Chloropicon primus</name>
    <dbReference type="NCBI Taxonomy" id="1764295"/>
    <lineage>
        <taxon>Eukaryota</taxon>
        <taxon>Viridiplantae</taxon>
        <taxon>Chlorophyta</taxon>
        <taxon>Chloropicophyceae</taxon>
        <taxon>Chloropicales</taxon>
        <taxon>Chloropicaceae</taxon>
        <taxon>Chloropicon</taxon>
    </lineage>
</organism>
<evidence type="ECO:0000259" key="10">
    <source>
        <dbReference type="Pfam" id="PF00441"/>
    </source>
</evidence>